<dbReference type="SUPFAM" id="SSF53328">
    <property type="entry name" value="Formyltransferase"/>
    <property type="match status" value="1"/>
</dbReference>
<organism evidence="3 4">
    <name type="scientific">Reticulibacter mediterranei</name>
    <dbReference type="NCBI Taxonomy" id="2778369"/>
    <lineage>
        <taxon>Bacteria</taxon>
        <taxon>Bacillati</taxon>
        <taxon>Chloroflexota</taxon>
        <taxon>Ktedonobacteria</taxon>
        <taxon>Ktedonobacterales</taxon>
        <taxon>Reticulibacteraceae</taxon>
        <taxon>Reticulibacter</taxon>
    </lineage>
</organism>
<dbReference type="InterPro" id="IPR036477">
    <property type="entry name" value="Formyl_transf_N_sf"/>
</dbReference>
<dbReference type="Pfam" id="PF00551">
    <property type="entry name" value="Formyl_trans_N"/>
    <property type="match status" value="1"/>
</dbReference>
<gene>
    <name evidence="3" type="ORF">KSF_068150</name>
</gene>
<reference evidence="3" key="1">
    <citation type="submission" date="2020-10" db="EMBL/GenBank/DDBJ databases">
        <title>Taxonomic study of unclassified bacteria belonging to the class Ktedonobacteria.</title>
        <authorList>
            <person name="Yabe S."/>
            <person name="Wang C.M."/>
            <person name="Zheng Y."/>
            <person name="Sakai Y."/>
            <person name="Cavaletti L."/>
            <person name="Monciardini P."/>
            <person name="Donadio S."/>
        </authorList>
    </citation>
    <scope>NUCLEOTIDE SEQUENCE</scope>
    <source>
        <strain evidence="3">ID150040</strain>
    </source>
</reference>
<keyword evidence="4" id="KW-1185">Reference proteome</keyword>
<dbReference type="GO" id="GO:0005829">
    <property type="term" value="C:cytosol"/>
    <property type="evidence" value="ECO:0007669"/>
    <property type="project" value="TreeGrafter"/>
</dbReference>
<dbReference type="AlphaFoldDB" id="A0A8J3N742"/>
<evidence type="ECO:0000313" key="3">
    <source>
        <dbReference type="EMBL" id="GHO96767.1"/>
    </source>
</evidence>
<name>A0A8J3N742_9CHLR</name>
<protein>
    <recommendedName>
        <fullName evidence="1">methionyl-tRNA formyltransferase</fullName>
        <ecNumber evidence="1">2.1.2.9</ecNumber>
    </recommendedName>
</protein>
<comment type="caution">
    <text evidence="3">The sequence shown here is derived from an EMBL/GenBank/DDBJ whole genome shotgun (WGS) entry which is preliminary data.</text>
</comment>
<dbReference type="PANTHER" id="PTHR11138">
    <property type="entry name" value="METHIONYL-TRNA FORMYLTRANSFERASE"/>
    <property type="match status" value="1"/>
</dbReference>
<dbReference type="EC" id="2.1.2.9" evidence="1"/>
<evidence type="ECO:0000256" key="1">
    <source>
        <dbReference type="ARBA" id="ARBA00012261"/>
    </source>
</evidence>
<evidence type="ECO:0000313" key="4">
    <source>
        <dbReference type="Proteomes" id="UP000597444"/>
    </source>
</evidence>
<dbReference type="GO" id="GO:0004479">
    <property type="term" value="F:methionyl-tRNA formyltransferase activity"/>
    <property type="evidence" value="ECO:0007669"/>
    <property type="project" value="UniProtKB-EC"/>
</dbReference>
<dbReference type="CDD" id="cd08646">
    <property type="entry name" value="FMT_core_Met-tRNA-FMT_N"/>
    <property type="match status" value="1"/>
</dbReference>
<dbReference type="PANTHER" id="PTHR11138:SF5">
    <property type="entry name" value="METHIONYL-TRNA FORMYLTRANSFERASE, MITOCHONDRIAL"/>
    <property type="match status" value="1"/>
</dbReference>
<accession>A0A8J3N742</accession>
<dbReference type="InterPro" id="IPR041711">
    <property type="entry name" value="Met-tRNA-FMT_N"/>
</dbReference>
<dbReference type="EMBL" id="BNJK01000001">
    <property type="protein sequence ID" value="GHO96767.1"/>
    <property type="molecule type" value="Genomic_DNA"/>
</dbReference>
<sequence>MMQSAMSNNGSPQRPPRVLFFGMEGAFSFPSLAALLASGVEVCAVIVPAAPRPDHHVVLIQRREAPRVLRSTLPLVNSSLHTSIVQLAWQKRLPVWEISRLGHPETVAVLAAYEPDLICVACFSQRIPQRILTLPHLGCLNIHPSLLPANRGPVPLFWTFREGQTTTGVTIHFMERQMDSGDILAQKSIAVPDGISYNLLERNCASEGGVLLAQSVWDLYTGDVTPRPQIEEGSSYHSFPADEDFVVYVEQWDARHIYNFICGVGEWDEAITLRVGEETLLCRHAISYSFDNLDGEQLYYQSDEGLMIRCKSGWVCVEPLS</sequence>
<dbReference type="Gene3D" id="3.40.50.12230">
    <property type="match status" value="1"/>
</dbReference>
<proteinExistence type="predicted"/>
<keyword evidence="3" id="KW-0808">Transferase</keyword>
<dbReference type="InterPro" id="IPR002376">
    <property type="entry name" value="Formyl_transf_N"/>
</dbReference>
<dbReference type="Proteomes" id="UP000597444">
    <property type="component" value="Unassembled WGS sequence"/>
</dbReference>
<evidence type="ECO:0000259" key="2">
    <source>
        <dbReference type="Pfam" id="PF00551"/>
    </source>
</evidence>
<feature type="domain" description="Formyl transferase N-terminal" evidence="2">
    <location>
        <begin position="88"/>
        <end position="208"/>
    </location>
</feature>
<dbReference type="RefSeq" id="WP_220207366.1">
    <property type="nucleotide sequence ID" value="NZ_BNJK01000001.1"/>
</dbReference>